<dbReference type="WBParaSite" id="jg4369">
    <property type="protein sequence ID" value="jg4369"/>
    <property type="gene ID" value="jg4369"/>
</dbReference>
<reference evidence="2" key="1">
    <citation type="submission" date="2022-11" db="UniProtKB">
        <authorList>
            <consortium name="WormBaseParasite"/>
        </authorList>
    </citation>
    <scope>IDENTIFICATION</scope>
</reference>
<evidence type="ECO:0000313" key="2">
    <source>
        <dbReference type="WBParaSite" id="jg4369"/>
    </source>
</evidence>
<accession>A0A915E9R7</accession>
<organism evidence="1 2">
    <name type="scientific">Ditylenchus dipsaci</name>
    <dbReference type="NCBI Taxonomy" id="166011"/>
    <lineage>
        <taxon>Eukaryota</taxon>
        <taxon>Metazoa</taxon>
        <taxon>Ecdysozoa</taxon>
        <taxon>Nematoda</taxon>
        <taxon>Chromadorea</taxon>
        <taxon>Rhabditida</taxon>
        <taxon>Tylenchina</taxon>
        <taxon>Tylenchomorpha</taxon>
        <taxon>Sphaerularioidea</taxon>
        <taxon>Anguinidae</taxon>
        <taxon>Anguininae</taxon>
        <taxon>Ditylenchus</taxon>
    </lineage>
</organism>
<dbReference type="Proteomes" id="UP000887574">
    <property type="component" value="Unplaced"/>
</dbReference>
<proteinExistence type="predicted"/>
<dbReference type="AlphaFoldDB" id="A0A915E9R7"/>
<keyword evidence="1" id="KW-1185">Reference proteome</keyword>
<name>A0A915E9R7_9BILA</name>
<sequence>MSRSVSFSNIDALRICLIKCRAADSFRFKIERCHAADSCLLEMAIKKPWGLTPQWLTFLKQPEQQEDEAIEDE</sequence>
<protein>
    <submittedName>
        <fullName evidence="2">Uncharacterized protein</fullName>
    </submittedName>
</protein>
<evidence type="ECO:0000313" key="1">
    <source>
        <dbReference type="Proteomes" id="UP000887574"/>
    </source>
</evidence>